<dbReference type="EMBL" id="SGXA01000001">
    <property type="protein sequence ID" value="RZS76412.1"/>
    <property type="molecule type" value="Genomic_DNA"/>
</dbReference>
<reference evidence="1 2" key="1">
    <citation type="submission" date="2019-02" db="EMBL/GenBank/DDBJ databases">
        <title>Genomic Encyclopedia of Type Strains, Phase IV (KMG-IV): sequencing the most valuable type-strain genomes for metagenomic binning, comparative biology and taxonomic classification.</title>
        <authorList>
            <person name="Goeker M."/>
        </authorList>
    </citation>
    <scope>NUCLEOTIDE SEQUENCE [LARGE SCALE GENOMIC DNA]</scope>
    <source>
        <strain evidence="1 2">DSM 18116</strain>
    </source>
</reference>
<dbReference type="Proteomes" id="UP000293874">
    <property type="component" value="Unassembled WGS sequence"/>
</dbReference>
<dbReference type="InterPro" id="IPR015943">
    <property type="entry name" value="WD40/YVTN_repeat-like_dom_sf"/>
</dbReference>
<dbReference type="OrthoDB" id="1096456at2"/>
<name>A0A4Q7N5S4_9BACT</name>
<evidence type="ECO:0000313" key="1">
    <source>
        <dbReference type="EMBL" id="RZS76412.1"/>
    </source>
</evidence>
<dbReference type="Pfam" id="PF16407">
    <property type="entry name" value="PKD_2"/>
    <property type="match status" value="1"/>
</dbReference>
<gene>
    <name evidence="1" type="ORF">EV199_2297</name>
</gene>
<organism evidence="1 2">
    <name type="scientific">Pseudobacter ginsenosidimutans</name>
    <dbReference type="NCBI Taxonomy" id="661488"/>
    <lineage>
        <taxon>Bacteria</taxon>
        <taxon>Pseudomonadati</taxon>
        <taxon>Bacteroidota</taxon>
        <taxon>Chitinophagia</taxon>
        <taxon>Chitinophagales</taxon>
        <taxon>Chitinophagaceae</taxon>
        <taxon>Pseudobacter</taxon>
    </lineage>
</organism>
<accession>A0A4Q7N5S4</accession>
<sequence length="509" mass="56435">MKTSNIFRLLLITGLFLQLSCVKDTSNFDYVKGNPVKLSFDITSALVAVIDEPLDIVPKREFEVAGKTINDYDHEWYQDGKLLSKDADLVYLGSKPGYVMLNYYMIDKETGLRFETGPVTMTVISPYETGWVVLYEKDGESEIAHIRKTPTGYRDQLALYKDKNNGESLGSHPLRIKDYYVNGGRGVGIIQQGGQGSVELSGFNYEKRLVVNESFVGGRPAGLNPVNAGFYETADLLVNDDGKLYARLFQTNPIAFTVPWLNIPLEVSKGMKIKHLWDVQSGYTMYTVMYDELNNRLLYASLKLVQNITFGATLKIDTFPPPPVYLPVPAGYINPSLPLTGYDYIWGGTFKDDLIVSSNPVFIVREQATGEVYLQPFTFMNLMGIQTIHTPGMKQTFTGKQYLNANTKFVAIKTRSFLFFSGDADNKGLYYYDVSIGGATKKYHTLPASITALTQSEDGQQLAVGLADGTVILYDISSQSLLSGGPVELHRLSGLGRIADISLRGGSPQ</sequence>
<evidence type="ECO:0000313" key="2">
    <source>
        <dbReference type="Proteomes" id="UP000293874"/>
    </source>
</evidence>
<dbReference type="Gene3D" id="2.130.10.10">
    <property type="entry name" value="YVTN repeat-like/Quinoprotein amine dehydrogenase"/>
    <property type="match status" value="1"/>
</dbReference>
<dbReference type="SUPFAM" id="SSF50978">
    <property type="entry name" value="WD40 repeat-like"/>
    <property type="match status" value="1"/>
</dbReference>
<keyword evidence="2" id="KW-1185">Reference proteome</keyword>
<comment type="caution">
    <text evidence="1">The sequence shown here is derived from an EMBL/GenBank/DDBJ whole genome shotgun (WGS) entry which is preliminary data.</text>
</comment>
<protein>
    <submittedName>
        <fullName evidence="1">PKD family protein</fullName>
    </submittedName>
</protein>
<dbReference type="InterPro" id="IPR032183">
    <property type="entry name" value="PKD-like"/>
</dbReference>
<proteinExistence type="predicted"/>
<dbReference type="InterPro" id="IPR036322">
    <property type="entry name" value="WD40_repeat_dom_sf"/>
</dbReference>
<dbReference type="RefSeq" id="WP_158644120.1">
    <property type="nucleotide sequence ID" value="NZ_CP042431.1"/>
</dbReference>
<dbReference type="AlphaFoldDB" id="A0A4Q7N5S4"/>